<comment type="similarity">
    <text evidence="1">Belongs to the UPF0758 family.</text>
</comment>
<keyword evidence="5" id="KW-1185">Reference proteome</keyword>
<comment type="caution">
    <text evidence="4">The sequence shown here is derived from an EMBL/GenBank/DDBJ whole genome shotgun (WGS) entry which is preliminary data.</text>
</comment>
<keyword evidence="2" id="KW-0482">Metalloprotease</keyword>
<organism evidence="4 5">
    <name type="scientific">Paenibacillus xerothermodurans</name>
    <dbReference type="NCBI Taxonomy" id="1977292"/>
    <lineage>
        <taxon>Bacteria</taxon>
        <taxon>Bacillati</taxon>
        <taxon>Bacillota</taxon>
        <taxon>Bacilli</taxon>
        <taxon>Bacillales</taxon>
        <taxon>Paenibacillaceae</taxon>
        <taxon>Paenibacillus</taxon>
    </lineage>
</organism>
<evidence type="ECO:0000313" key="4">
    <source>
        <dbReference type="EMBL" id="PZE22230.1"/>
    </source>
</evidence>
<evidence type="ECO:0000256" key="1">
    <source>
        <dbReference type="ARBA" id="ARBA00010243"/>
    </source>
</evidence>
<keyword evidence="2" id="KW-0645">Protease</keyword>
<sequence>MIVNTRHEVVAIHRCHVGTLNTSVAAAEVCKTAILNHAAGLIAAHNHPSGHVELSKQNMQMTTTLMETGHVLGRS</sequence>
<keyword evidence="2" id="KW-0378">Hydrolase</keyword>
<proteinExistence type="inferred from homology"/>
<dbReference type="Pfam" id="PF04002">
    <property type="entry name" value="RadC"/>
    <property type="match status" value="1"/>
</dbReference>
<evidence type="ECO:0000256" key="2">
    <source>
        <dbReference type="ARBA" id="ARBA00023049"/>
    </source>
</evidence>
<dbReference type="InterPro" id="IPR020891">
    <property type="entry name" value="UPF0758_CS"/>
</dbReference>
<dbReference type="InterPro" id="IPR025657">
    <property type="entry name" value="RadC_JAB"/>
</dbReference>
<dbReference type="Proteomes" id="UP000214746">
    <property type="component" value="Unassembled WGS sequence"/>
</dbReference>
<feature type="domain" description="RadC-like JAB" evidence="3">
    <location>
        <begin position="2"/>
        <end position="73"/>
    </location>
</feature>
<evidence type="ECO:0000259" key="3">
    <source>
        <dbReference type="Pfam" id="PF04002"/>
    </source>
</evidence>
<protein>
    <submittedName>
        <fullName evidence="4">DNA repair protein RadC</fullName>
    </submittedName>
</protein>
<dbReference type="AlphaFoldDB" id="A0A2W1NEY5"/>
<dbReference type="PANTHER" id="PTHR30471">
    <property type="entry name" value="DNA REPAIR PROTEIN RADC"/>
    <property type="match status" value="1"/>
</dbReference>
<gene>
    <name evidence="4" type="ORF">CBW46_000010</name>
</gene>
<dbReference type="OrthoDB" id="9804482at2"/>
<dbReference type="PANTHER" id="PTHR30471:SF3">
    <property type="entry name" value="UPF0758 PROTEIN YEES-RELATED"/>
    <property type="match status" value="1"/>
</dbReference>
<dbReference type="EMBL" id="NHRJ02000001">
    <property type="protein sequence ID" value="PZE22230.1"/>
    <property type="molecule type" value="Genomic_DNA"/>
</dbReference>
<reference evidence="4" key="1">
    <citation type="submission" date="2018-06" db="EMBL/GenBank/DDBJ databases">
        <title>Paenibacillus xerothermodurans sp. nov. an extremely dry heat resistant spore forming bacterium isolated from the soil of Cape Canaveral, Florida.</title>
        <authorList>
            <person name="Seuylemezian A."/>
            <person name="Kaur N."/>
            <person name="Patil P."/>
            <person name="Patil P."/>
            <person name="Mayilraj S."/>
            <person name="Vaishampayan P."/>
        </authorList>
    </citation>
    <scope>NUCLEOTIDE SEQUENCE [LARGE SCALE GENOMIC DNA]</scope>
    <source>
        <strain evidence="4">ATCC 27380</strain>
    </source>
</reference>
<dbReference type="GO" id="GO:0008237">
    <property type="term" value="F:metallopeptidase activity"/>
    <property type="evidence" value="ECO:0007669"/>
    <property type="project" value="UniProtKB-KW"/>
</dbReference>
<accession>A0A2W1NEY5</accession>
<dbReference type="InterPro" id="IPR001405">
    <property type="entry name" value="UPF0758"/>
</dbReference>
<evidence type="ECO:0000313" key="5">
    <source>
        <dbReference type="Proteomes" id="UP000214746"/>
    </source>
</evidence>
<dbReference type="Gene3D" id="3.40.140.10">
    <property type="entry name" value="Cytidine Deaminase, domain 2"/>
    <property type="match status" value="1"/>
</dbReference>
<name>A0A2W1NEY5_PAEXE</name>
<dbReference type="PROSITE" id="PS01302">
    <property type="entry name" value="UPF0758"/>
    <property type="match status" value="1"/>
</dbReference>